<dbReference type="HOGENOM" id="CLU_942055_0_0_3"/>
<dbReference type="STRING" id="329726.AM1_4251"/>
<dbReference type="RefSeq" id="WP_012164561.1">
    <property type="nucleotide sequence ID" value="NC_009925.1"/>
</dbReference>
<protein>
    <submittedName>
        <fullName evidence="1">Uncharacterized protein</fullName>
    </submittedName>
</protein>
<accession>B0CCR8</accession>
<dbReference type="Proteomes" id="UP000000268">
    <property type="component" value="Chromosome"/>
</dbReference>
<evidence type="ECO:0000313" key="1">
    <source>
        <dbReference type="EMBL" id="ABW29230.1"/>
    </source>
</evidence>
<keyword evidence="2" id="KW-1185">Reference proteome</keyword>
<dbReference type="EMBL" id="CP000828">
    <property type="protein sequence ID" value="ABW29230.1"/>
    <property type="molecule type" value="Genomic_DNA"/>
</dbReference>
<organism evidence="1 2">
    <name type="scientific">Acaryochloris marina (strain MBIC 11017)</name>
    <dbReference type="NCBI Taxonomy" id="329726"/>
    <lineage>
        <taxon>Bacteria</taxon>
        <taxon>Bacillati</taxon>
        <taxon>Cyanobacteriota</taxon>
        <taxon>Cyanophyceae</taxon>
        <taxon>Acaryochloridales</taxon>
        <taxon>Acaryochloridaceae</taxon>
        <taxon>Acaryochloris</taxon>
    </lineage>
</organism>
<evidence type="ECO:0000313" key="2">
    <source>
        <dbReference type="Proteomes" id="UP000000268"/>
    </source>
</evidence>
<dbReference type="KEGG" id="amr:AM1_4251"/>
<gene>
    <name evidence="1" type="ordered locus">AM1_4251</name>
</gene>
<sequence>MDSNITQQKFVLKLLYWPYNGFNYLVPHKSAFDQIVRILPDEESRESFMVIHNLSLDELGEALKKPLERKKADLFCSLAKIVEFPFDEFYLRELNLQYFHSVIPTQLRTEKQVYDSISHLDLEKVGFPPPIGPPPKVFIDIDLFPLYGECLRSNYACMIKANKKAEANQDVKRLFQEIFDVQKRLSRLSRSESAVTGELCPSICKNCGKYQVFERGKGRGIPEFCDECKDDCLRVRNNGKRRKSNNGWKVAFDGSPRTCQSYRYRDTYSDSCQGARRQVNKDFICKSCFIAYQNQ</sequence>
<reference evidence="1 2" key="1">
    <citation type="journal article" date="2008" name="Proc. Natl. Acad. Sci. U.S.A.">
        <title>Niche adaptation and genome expansion in the chlorophyll d-producing cyanobacterium Acaryochloris marina.</title>
        <authorList>
            <person name="Swingley W.D."/>
            <person name="Chen M."/>
            <person name="Cheung P.C."/>
            <person name="Conrad A.L."/>
            <person name="Dejesa L.C."/>
            <person name="Hao J."/>
            <person name="Honchak B.M."/>
            <person name="Karbach L.E."/>
            <person name="Kurdoglu A."/>
            <person name="Lahiri S."/>
            <person name="Mastrian S.D."/>
            <person name="Miyashita H."/>
            <person name="Page L."/>
            <person name="Ramakrishna P."/>
            <person name="Satoh S."/>
            <person name="Sattley W.M."/>
            <person name="Shimada Y."/>
            <person name="Taylor H.L."/>
            <person name="Tomo T."/>
            <person name="Tsuchiya T."/>
            <person name="Wang Z.T."/>
            <person name="Raymond J."/>
            <person name="Mimuro M."/>
            <person name="Blankenship R.E."/>
            <person name="Touchman J.W."/>
        </authorList>
    </citation>
    <scope>NUCLEOTIDE SEQUENCE [LARGE SCALE GENOMIC DNA]</scope>
    <source>
        <strain evidence="2">MBIC 11017</strain>
    </source>
</reference>
<dbReference type="AlphaFoldDB" id="B0CCR8"/>
<proteinExistence type="predicted"/>
<name>B0CCR8_ACAM1</name>